<accession>A0A5C8K8F9</accession>
<dbReference type="EMBL" id="VRTY01000016">
    <property type="protein sequence ID" value="TXK49695.1"/>
    <property type="molecule type" value="Genomic_DNA"/>
</dbReference>
<feature type="compositionally biased region" description="Polar residues" evidence="1">
    <location>
        <begin position="174"/>
        <end position="187"/>
    </location>
</feature>
<sequence>MKYLFSKTNCSLNQQKPATPVKSGAIIMLFLAVLFGNMLASMTASAQCTNATINWDWQYRVGNFSSPARFAIGTNAASISWGTNVTSPTTPVNSTYTGYGNGYGNGHLVQYNVSNGTITITFDEEVRNARFSIYDLDNRQGVTITAHNAANVAQQVSARRSTLSTNSTENTNSVRLSSGTTSPAATNSTISGTSIRAWYGSSATAAGDLEDNATTSGVNIDITGPVKTITLAFARYSTSSNNTLNNNTDAIWISDISACVTENFPTNYHAASAPEPGQPGYILATDGTNSVFAVNTATAAATRLFTDPNIAASTGLNSLAYDPYNQIIYYASGEGVTTNKTIYKYNIKTCTRSVLISDVTVSPYNIPINSQGVGGSAAAFYNGSLYFGIDAGVSATEDISIWRIDINESGNATSASRVFGVQANNGSTSLHNWGDFVIHDGMLYHFNSALVPATNTRLMHYNLNNQTITAQFNVTTNQTAIGHDGTIYNVSDGIAVYNKAGGIGAKTAISGGGWAAGAIATDAAEAFKFPADFGDAPASFGRPFHQQVSCAASTGLLQLGTTIDYEVEPAPGTTATGDNTTNYSGSGTTNDEDGISTFPVLTLTSTGTTDSYTVTVAVRNTTGSAKTLHGWIDFNGDGQFAANEYASVSVANNATTVNITWAGRAAGVARAGLTYTRFRITSTTLSDVTGTTAVDERSTAAALDGEVEDYAIKIGLTISGNVFNDINGMTDNLVNGTGTGTAGTQLYAYLAANGVIENKVTVAINGVYSFSNANANTNYTVTISTANLAVGAAAPAASVLPSGWVHTGASLAGTNLGNATGQVTGGTTTASYANLNFGIERLPVASSVTLASQLNPGDNKSVTIAASSFTGTDFDGGSVTKIRYSSFPTNSTSITIGGTTFTSANWPAAGVTVAAGTSVSIIPQAGAVTPVISFKAIDNADQESLNTATVTVPLTVLRITGTVFNDANGQTDNVVNGTGIGTASNSQLYTYLAKDGVIADRAAVASNGMYAFTTVYPTNTYTVTLSSAMLAIGSPAPAASALPSGWVNTGAALGTINLSTNGQVTGTIGTSNFIGLNFGLQQPPISNSATYTLSQPQYNTYLSLTADNKAGALAGSDLEDGSLSAGKTLEIVSLQNMEGNELYYGETLLTEGTRIENYNPELLRIRFIAPPSTSSTFTYSFIDAAGMTSATPGSYTLQWAYALPVSLMSFSAKLQDQEVALTWITASEQDNDYFVVERSLDGKFFTEIGKVKGAGTSSQRLTYNFSDTKAPAGELYYRLKQVDFDGTFAHSKVVAIKTKGFAAAAQLQAYPNPFKDQLSVTYDSQVAGKATLQLIDLQGKVILSQVVEHSSGSNTWELTGNMLQAGVYIIRIKGDTIDQKLKVVKAL</sequence>
<dbReference type="Proteomes" id="UP000321926">
    <property type="component" value="Unassembled WGS sequence"/>
</dbReference>
<dbReference type="InterPro" id="IPR026444">
    <property type="entry name" value="Secre_tail"/>
</dbReference>
<evidence type="ECO:0000313" key="5">
    <source>
        <dbReference type="EMBL" id="TXK49695.1"/>
    </source>
</evidence>
<feature type="signal peptide" evidence="2">
    <location>
        <begin position="1"/>
        <end position="46"/>
    </location>
</feature>
<evidence type="ECO:0000259" key="3">
    <source>
        <dbReference type="Pfam" id="PF18962"/>
    </source>
</evidence>
<evidence type="ECO:0000259" key="4">
    <source>
        <dbReference type="Pfam" id="PF20009"/>
    </source>
</evidence>
<dbReference type="InterPro" id="IPR045474">
    <property type="entry name" value="GEVED"/>
</dbReference>
<feature type="domain" description="Secretion system C-terminal sorting" evidence="3">
    <location>
        <begin position="1310"/>
        <end position="1380"/>
    </location>
</feature>
<comment type="caution">
    <text evidence="5">The sequence shown here is derived from an EMBL/GenBank/DDBJ whole genome shotgun (WGS) entry which is preliminary data.</text>
</comment>
<evidence type="ECO:0000313" key="6">
    <source>
        <dbReference type="Proteomes" id="UP000321926"/>
    </source>
</evidence>
<keyword evidence="2" id="KW-0732">Signal</keyword>
<feature type="region of interest" description="Disordered" evidence="1">
    <location>
        <begin position="568"/>
        <end position="590"/>
    </location>
</feature>
<keyword evidence="6" id="KW-1185">Reference proteome</keyword>
<evidence type="ECO:0000256" key="2">
    <source>
        <dbReference type="SAM" id="SignalP"/>
    </source>
</evidence>
<evidence type="ECO:0000256" key="1">
    <source>
        <dbReference type="SAM" id="MobiDB-lite"/>
    </source>
</evidence>
<protein>
    <submittedName>
        <fullName evidence="5">T9SS type A sorting domain-containing protein</fullName>
    </submittedName>
</protein>
<proteinExistence type="predicted"/>
<feature type="region of interest" description="Disordered" evidence="1">
    <location>
        <begin position="156"/>
        <end position="187"/>
    </location>
</feature>
<gene>
    <name evidence="5" type="ORF">FVR03_06270</name>
</gene>
<organism evidence="5 6">
    <name type="scientific">Pontibacter qinzhouensis</name>
    <dbReference type="NCBI Taxonomy" id="2603253"/>
    <lineage>
        <taxon>Bacteria</taxon>
        <taxon>Pseudomonadati</taxon>
        <taxon>Bacteroidota</taxon>
        <taxon>Cytophagia</taxon>
        <taxon>Cytophagales</taxon>
        <taxon>Hymenobacteraceae</taxon>
        <taxon>Pontibacter</taxon>
    </lineage>
</organism>
<feature type="compositionally biased region" description="Low complexity" evidence="1">
    <location>
        <begin position="576"/>
        <end position="589"/>
    </location>
</feature>
<feature type="domain" description="GEVED" evidence="4">
    <location>
        <begin position="628"/>
        <end position="712"/>
    </location>
</feature>
<dbReference type="Pfam" id="PF20009">
    <property type="entry name" value="GEVED"/>
    <property type="match status" value="1"/>
</dbReference>
<dbReference type="SUPFAM" id="SSF82171">
    <property type="entry name" value="DPP6 N-terminal domain-like"/>
    <property type="match status" value="1"/>
</dbReference>
<feature type="chain" id="PRO_5022974281" evidence="2">
    <location>
        <begin position="47"/>
        <end position="1387"/>
    </location>
</feature>
<dbReference type="OrthoDB" id="663485at2"/>
<dbReference type="Pfam" id="PF18962">
    <property type="entry name" value="Por_Secre_tail"/>
    <property type="match status" value="1"/>
</dbReference>
<reference evidence="5 6" key="1">
    <citation type="submission" date="2019-08" db="EMBL/GenBank/DDBJ databases">
        <authorList>
            <person name="Shi S."/>
        </authorList>
    </citation>
    <scope>NUCLEOTIDE SEQUENCE [LARGE SCALE GENOMIC DNA]</scope>
    <source>
        <strain evidence="5 6">GY10130</strain>
    </source>
</reference>
<feature type="compositionally biased region" description="Low complexity" evidence="1">
    <location>
        <begin position="161"/>
        <end position="173"/>
    </location>
</feature>
<name>A0A5C8K8F9_9BACT</name>
<dbReference type="NCBIfam" id="TIGR04183">
    <property type="entry name" value="Por_Secre_tail"/>
    <property type="match status" value="1"/>
</dbReference>